<keyword evidence="2" id="KW-1003">Cell membrane</keyword>
<evidence type="ECO:0000313" key="8">
    <source>
        <dbReference type="EMBL" id="CUR58433.1"/>
    </source>
</evidence>
<dbReference type="InterPro" id="IPR003593">
    <property type="entry name" value="AAA+_ATPase"/>
</dbReference>
<evidence type="ECO:0000256" key="1">
    <source>
        <dbReference type="ARBA" id="ARBA00022448"/>
    </source>
</evidence>
<evidence type="ECO:0000259" key="7">
    <source>
        <dbReference type="PROSITE" id="PS50893"/>
    </source>
</evidence>
<evidence type="ECO:0000256" key="4">
    <source>
        <dbReference type="ARBA" id="ARBA00022840"/>
    </source>
</evidence>
<dbReference type="Gene3D" id="3.40.50.300">
    <property type="entry name" value="P-loop containing nucleotide triphosphate hydrolases"/>
    <property type="match status" value="1"/>
</dbReference>
<gene>
    <name evidence="8" type="ORF">NOCA250053</name>
</gene>
<evidence type="ECO:0000256" key="5">
    <source>
        <dbReference type="ARBA" id="ARBA00022967"/>
    </source>
</evidence>
<dbReference type="InterPro" id="IPR047641">
    <property type="entry name" value="ABC_transpr_MalK/UgpC-like"/>
</dbReference>
<keyword evidence="3" id="KW-0547">Nucleotide-binding</keyword>
<dbReference type="PROSITE" id="PS50893">
    <property type="entry name" value="ABC_TRANSPORTER_2"/>
    <property type="match status" value="1"/>
</dbReference>
<dbReference type="SUPFAM" id="SSF52540">
    <property type="entry name" value="P-loop containing nucleoside triphosphate hydrolases"/>
    <property type="match status" value="1"/>
</dbReference>
<protein>
    <submittedName>
        <fullName evidence="8">Spermidine/putrescine ABC transporter (ATP binding protein)</fullName>
    </submittedName>
</protein>
<keyword evidence="5" id="KW-1278">Translocase</keyword>
<keyword evidence="4" id="KW-0067">ATP-binding</keyword>
<dbReference type="EMBL" id="CZKA01000045">
    <property type="protein sequence ID" value="CUR58433.1"/>
    <property type="molecule type" value="Genomic_DNA"/>
</dbReference>
<dbReference type="PROSITE" id="PS00211">
    <property type="entry name" value="ABC_TRANSPORTER_1"/>
    <property type="match status" value="1"/>
</dbReference>
<accession>A0A2P2C8Z3</accession>
<feature type="domain" description="ABC transporter" evidence="7">
    <location>
        <begin position="4"/>
        <end position="244"/>
    </location>
</feature>
<dbReference type="GO" id="GO:0022857">
    <property type="term" value="F:transmembrane transporter activity"/>
    <property type="evidence" value="ECO:0007669"/>
    <property type="project" value="InterPro"/>
</dbReference>
<organism evidence="8">
    <name type="scientific">metagenome</name>
    <dbReference type="NCBI Taxonomy" id="256318"/>
    <lineage>
        <taxon>unclassified sequences</taxon>
        <taxon>metagenomes</taxon>
    </lineage>
</organism>
<dbReference type="Pfam" id="PF08402">
    <property type="entry name" value="TOBE_2"/>
    <property type="match status" value="1"/>
</dbReference>
<dbReference type="FunFam" id="3.40.50.300:FF:000042">
    <property type="entry name" value="Maltose/maltodextrin ABC transporter, ATP-binding protein"/>
    <property type="match status" value="1"/>
</dbReference>
<dbReference type="Pfam" id="PF00005">
    <property type="entry name" value="ABC_tran"/>
    <property type="match status" value="1"/>
</dbReference>
<dbReference type="InterPro" id="IPR017871">
    <property type="entry name" value="ABC_transporter-like_CS"/>
</dbReference>
<evidence type="ECO:0000256" key="3">
    <source>
        <dbReference type="ARBA" id="ARBA00022741"/>
    </source>
</evidence>
<dbReference type="InterPro" id="IPR003439">
    <property type="entry name" value="ABC_transporter-like_ATP-bd"/>
</dbReference>
<sequence>MNTVEVEGLFHNYGLKGAKTPNAIDGVSLDIAEGEFFVLLGPSGCGKTTLLRCIAGLEHPTAGTIRLDGTPVVSDGKFVPTSRRSIGMVFQDYAIWPHMTVSKNVAFPLRVGKRMPKAEIDRRVNEALALVRLDHLAKRPATQLSGGQQQRVSLARALVREPSVLLLDEPLSNLDAALRGQMREELRRIQKEVGITAIMVTHDQTEALSMGSRVALMEAGKVAQVGTPRDLYERPASQFVAEFIGSTTFFEGSVLETQVDEKPNRYVIETALGKILAVSRQPWDKGDAATLTFRPEHVLVRNAGPLTTPNEFPGVVRSSAYFGDGIELQVEAGGQLLRAKVAADEGPFEIGDTVNVEIPFRYAVVVAS</sequence>
<name>A0A2P2C8Z3_9ZZZZ</name>
<dbReference type="SUPFAM" id="SSF50331">
    <property type="entry name" value="MOP-like"/>
    <property type="match status" value="1"/>
</dbReference>
<dbReference type="InterPro" id="IPR013611">
    <property type="entry name" value="Transp-assoc_OB_typ2"/>
</dbReference>
<dbReference type="AlphaFoldDB" id="A0A2P2C8Z3"/>
<dbReference type="InterPro" id="IPR008995">
    <property type="entry name" value="Mo/tungstate-bd_C_term_dom"/>
</dbReference>
<evidence type="ECO:0000256" key="2">
    <source>
        <dbReference type="ARBA" id="ARBA00022475"/>
    </source>
</evidence>
<dbReference type="PANTHER" id="PTHR43875">
    <property type="entry name" value="MALTODEXTRIN IMPORT ATP-BINDING PROTEIN MSMX"/>
    <property type="match status" value="1"/>
</dbReference>
<dbReference type="GO" id="GO:0005524">
    <property type="term" value="F:ATP binding"/>
    <property type="evidence" value="ECO:0007669"/>
    <property type="project" value="UniProtKB-KW"/>
</dbReference>
<dbReference type="GO" id="GO:0055052">
    <property type="term" value="C:ATP-binding cassette (ABC) transporter complex, substrate-binding subunit-containing"/>
    <property type="evidence" value="ECO:0007669"/>
    <property type="project" value="TreeGrafter"/>
</dbReference>
<dbReference type="PANTHER" id="PTHR43875:SF15">
    <property type="entry name" value="TREHALOSE IMPORT ATP-BINDING PROTEIN SUGC"/>
    <property type="match status" value="1"/>
</dbReference>
<keyword evidence="6" id="KW-0472">Membrane</keyword>
<keyword evidence="1" id="KW-0813">Transport</keyword>
<dbReference type="SMART" id="SM00382">
    <property type="entry name" value="AAA"/>
    <property type="match status" value="1"/>
</dbReference>
<dbReference type="Gene3D" id="2.40.50.100">
    <property type="match status" value="1"/>
</dbReference>
<evidence type="ECO:0000256" key="6">
    <source>
        <dbReference type="ARBA" id="ARBA00023136"/>
    </source>
</evidence>
<dbReference type="InterPro" id="IPR027417">
    <property type="entry name" value="P-loop_NTPase"/>
</dbReference>
<proteinExistence type="predicted"/>
<reference evidence="8" key="1">
    <citation type="submission" date="2015-08" db="EMBL/GenBank/DDBJ databases">
        <authorList>
            <person name="Babu N.S."/>
            <person name="Beckwith C.J."/>
            <person name="Beseler K.G."/>
            <person name="Brison A."/>
            <person name="Carone J.V."/>
            <person name="Caskin T.P."/>
            <person name="Diamond M."/>
            <person name="Durham M.E."/>
            <person name="Foxe J.M."/>
            <person name="Go M."/>
            <person name="Henderson B.A."/>
            <person name="Jones I.B."/>
            <person name="McGettigan J.A."/>
            <person name="Micheletti S.J."/>
            <person name="Nasrallah M.E."/>
            <person name="Ortiz D."/>
            <person name="Piller C.R."/>
            <person name="Privatt S.R."/>
            <person name="Schneider S.L."/>
            <person name="Sharp S."/>
            <person name="Smith T.C."/>
            <person name="Stanton J.D."/>
            <person name="Ullery H.E."/>
            <person name="Wilson R.J."/>
            <person name="Serrano M.G."/>
            <person name="Buck G."/>
            <person name="Lee V."/>
            <person name="Wang Y."/>
            <person name="Carvalho R."/>
            <person name="Voegtly L."/>
            <person name="Shi R."/>
            <person name="Duckworth R."/>
            <person name="Johnson A."/>
            <person name="Loviza R."/>
            <person name="Walstead R."/>
            <person name="Shah Z."/>
            <person name="Kiflezghi M."/>
            <person name="Wade K."/>
            <person name="Ball S.L."/>
            <person name="Bradley K.W."/>
            <person name="Asai D.J."/>
            <person name="Bowman C.A."/>
            <person name="Russell D.A."/>
            <person name="Pope W.H."/>
            <person name="Jacobs-Sera D."/>
            <person name="Hendrix R.W."/>
            <person name="Hatfull G.F."/>
        </authorList>
    </citation>
    <scope>NUCLEOTIDE SEQUENCE</scope>
</reference>
<dbReference type="GO" id="GO:0016887">
    <property type="term" value="F:ATP hydrolysis activity"/>
    <property type="evidence" value="ECO:0007669"/>
    <property type="project" value="InterPro"/>
</dbReference>